<protein>
    <submittedName>
        <fullName evidence="2">Uncharacterized protein</fullName>
    </submittedName>
</protein>
<dbReference type="AlphaFoldDB" id="A0A6A6XN96"/>
<evidence type="ECO:0000313" key="2">
    <source>
        <dbReference type="EMBL" id="KAF2797027.1"/>
    </source>
</evidence>
<dbReference type="EMBL" id="MU001816">
    <property type="protein sequence ID" value="KAF2797027.1"/>
    <property type="molecule type" value="Genomic_DNA"/>
</dbReference>
<name>A0A6A6XN96_9PLEO</name>
<sequence length="120" mass="13389">MSLRRFGREEPPFPLALRAPPPTLRHTCQSTSVPKPPPDAIERARRPQLFAERIPPSAVPPPISTPPPPTPRPFTPSLHPVPTQASTWPSGRTLTPMICVVPPPRANKYRQRLWRTSSGR</sequence>
<feature type="region of interest" description="Disordered" evidence="1">
    <location>
        <begin position="1"/>
        <end position="96"/>
    </location>
</feature>
<organism evidence="2 3">
    <name type="scientific">Melanomma pulvis-pyrius CBS 109.77</name>
    <dbReference type="NCBI Taxonomy" id="1314802"/>
    <lineage>
        <taxon>Eukaryota</taxon>
        <taxon>Fungi</taxon>
        <taxon>Dikarya</taxon>
        <taxon>Ascomycota</taxon>
        <taxon>Pezizomycotina</taxon>
        <taxon>Dothideomycetes</taxon>
        <taxon>Pleosporomycetidae</taxon>
        <taxon>Pleosporales</taxon>
        <taxon>Melanommataceae</taxon>
        <taxon>Melanomma</taxon>
    </lineage>
</organism>
<accession>A0A6A6XN96</accession>
<evidence type="ECO:0000256" key="1">
    <source>
        <dbReference type="SAM" id="MobiDB-lite"/>
    </source>
</evidence>
<feature type="compositionally biased region" description="Basic and acidic residues" evidence="1">
    <location>
        <begin position="1"/>
        <end position="11"/>
    </location>
</feature>
<dbReference type="Proteomes" id="UP000799757">
    <property type="component" value="Unassembled WGS sequence"/>
</dbReference>
<evidence type="ECO:0000313" key="3">
    <source>
        <dbReference type="Proteomes" id="UP000799757"/>
    </source>
</evidence>
<feature type="compositionally biased region" description="Polar residues" evidence="1">
    <location>
        <begin position="83"/>
        <end position="93"/>
    </location>
</feature>
<gene>
    <name evidence="2" type="ORF">K505DRAFT_372760</name>
</gene>
<reference evidence="2" key="1">
    <citation type="journal article" date="2020" name="Stud. Mycol.">
        <title>101 Dothideomycetes genomes: a test case for predicting lifestyles and emergence of pathogens.</title>
        <authorList>
            <person name="Haridas S."/>
            <person name="Albert R."/>
            <person name="Binder M."/>
            <person name="Bloem J."/>
            <person name="Labutti K."/>
            <person name="Salamov A."/>
            <person name="Andreopoulos B."/>
            <person name="Baker S."/>
            <person name="Barry K."/>
            <person name="Bills G."/>
            <person name="Bluhm B."/>
            <person name="Cannon C."/>
            <person name="Castanera R."/>
            <person name="Culley D."/>
            <person name="Daum C."/>
            <person name="Ezra D."/>
            <person name="Gonzalez J."/>
            <person name="Henrissat B."/>
            <person name="Kuo A."/>
            <person name="Liang C."/>
            <person name="Lipzen A."/>
            <person name="Lutzoni F."/>
            <person name="Magnuson J."/>
            <person name="Mondo S."/>
            <person name="Nolan M."/>
            <person name="Ohm R."/>
            <person name="Pangilinan J."/>
            <person name="Park H.-J."/>
            <person name="Ramirez L."/>
            <person name="Alfaro M."/>
            <person name="Sun H."/>
            <person name="Tritt A."/>
            <person name="Yoshinaga Y."/>
            <person name="Zwiers L.-H."/>
            <person name="Turgeon B."/>
            <person name="Goodwin S."/>
            <person name="Spatafora J."/>
            <person name="Crous P."/>
            <person name="Grigoriev I."/>
        </authorList>
    </citation>
    <scope>NUCLEOTIDE SEQUENCE</scope>
    <source>
        <strain evidence="2">CBS 109.77</strain>
    </source>
</reference>
<feature type="compositionally biased region" description="Pro residues" evidence="1">
    <location>
        <begin position="57"/>
        <end position="74"/>
    </location>
</feature>
<proteinExistence type="predicted"/>
<keyword evidence="3" id="KW-1185">Reference proteome</keyword>